<sequence length="119" mass="12747">MNCQRLTYTCLELLAILVSTLAAPLVTTSLSLDNPCGLAPGTALELPPNMVDFLKATITDANAASAANQAVVNKLRSDVMLTENELITYTNKTLPSLPLRLPEVNVSRSNVSGLFFLIL</sequence>
<keyword evidence="1" id="KW-0732">Signal</keyword>
<feature type="chain" id="PRO_5040982053" evidence="1">
    <location>
        <begin position="23"/>
        <end position="119"/>
    </location>
</feature>
<dbReference type="GeneID" id="106071366"/>
<dbReference type="OrthoDB" id="10434372at2759"/>
<organism evidence="2 3">
    <name type="scientific">Biomphalaria glabrata</name>
    <name type="common">Bloodfluke planorb</name>
    <name type="synonym">Freshwater snail</name>
    <dbReference type="NCBI Taxonomy" id="6526"/>
    <lineage>
        <taxon>Eukaryota</taxon>
        <taxon>Metazoa</taxon>
        <taxon>Spiralia</taxon>
        <taxon>Lophotrochozoa</taxon>
        <taxon>Mollusca</taxon>
        <taxon>Gastropoda</taxon>
        <taxon>Heterobranchia</taxon>
        <taxon>Euthyneura</taxon>
        <taxon>Panpulmonata</taxon>
        <taxon>Hygrophila</taxon>
        <taxon>Lymnaeoidea</taxon>
        <taxon>Planorbidae</taxon>
        <taxon>Biomphalaria</taxon>
    </lineage>
</organism>
<evidence type="ECO:0000256" key="1">
    <source>
        <dbReference type="SAM" id="SignalP"/>
    </source>
</evidence>
<protein>
    <submittedName>
        <fullName evidence="3">Uncharacterized protein LOC106071366</fullName>
    </submittedName>
</protein>
<accession>A0A9U8EGL3</accession>
<dbReference type="RefSeq" id="XP_013086910.2">
    <property type="nucleotide sequence ID" value="XM_013231456.2"/>
</dbReference>
<evidence type="ECO:0000313" key="2">
    <source>
        <dbReference type="Proteomes" id="UP001165740"/>
    </source>
</evidence>
<feature type="signal peptide" evidence="1">
    <location>
        <begin position="1"/>
        <end position="22"/>
    </location>
</feature>
<proteinExistence type="predicted"/>
<reference evidence="3" key="1">
    <citation type="submission" date="2025-08" db="UniProtKB">
        <authorList>
            <consortium name="RefSeq"/>
        </authorList>
    </citation>
    <scope>IDENTIFICATION</scope>
</reference>
<name>A0A9U8EGL3_BIOGL</name>
<dbReference type="Proteomes" id="UP001165740">
    <property type="component" value="Chromosome 1"/>
</dbReference>
<dbReference type="KEGG" id="bgt:106071366"/>
<gene>
    <name evidence="3" type="primary">LOC106071366</name>
</gene>
<evidence type="ECO:0000313" key="3">
    <source>
        <dbReference type="RefSeq" id="XP_013086910.2"/>
    </source>
</evidence>
<dbReference type="AlphaFoldDB" id="A0A9U8EGL3"/>
<keyword evidence="2" id="KW-1185">Reference proteome</keyword>